<proteinExistence type="predicted"/>
<dbReference type="EMBL" id="ABEU02000018">
    <property type="status" value="NOT_ANNOTATED_CDS"/>
    <property type="molecule type" value="Genomic_DNA"/>
</dbReference>
<organism evidence="1 2">
    <name type="scientific">Physcomitrium patens</name>
    <name type="common">Spreading-leaved earth moss</name>
    <name type="synonym">Physcomitrella patens</name>
    <dbReference type="NCBI Taxonomy" id="3218"/>
    <lineage>
        <taxon>Eukaryota</taxon>
        <taxon>Viridiplantae</taxon>
        <taxon>Streptophyta</taxon>
        <taxon>Embryophyta</taxon>
        <taxon>Bryophyta</taxon>
        <taxon>Bryophytina</taxon>
        <taxon>Bryopsida</taxon>
        <taxon>Funariidae</taxon>
        <taxon>Funariales</taxon>
        <taxon>Funariaceae</taxon>
        <taxon>Physcomitrium</taxon>
    </lineage>
</organism>
<keyword evidence="2" id="KW-1185">Reference proteome</keyword>
<dbReference type="InParanoid" id="A0A7I4BKN3"/>
<accession>A0A7I4BKN3</accession>
<evidence type="ECO:0000313" key="2">
    <source>
        <dbReference type="Proteomes" id="UP000006727"/>
    </source>
</evidence>
<name>A0A7I4BKN3_PHYPA</name>
<dbReference type="AlphaFoldDB" id="A0A7I4BKN3"/>
<dbReference type="Proteomes" id="UP000006727">
    <property type="component" value="Chromosome 18"/>
</dbReference>
<evidence type="ECO:0000313" key="1">
    <source>
        <dbReference type="EnsemblPlants" id="Pp3c18_7610V3.2"/>
    </source>
</evidence>
<sequence length="104" mass="12295">MGVEEYDSTLYQELVGSLLYLTIIHFNIKSSIEICSKFIHHLQLSHLLAEKIILSSHHRERRSILIFIQLFRCFQSLEYEACTGILFRVHYSLHTSMVVEELQR</sequence>
<reference evidence="1 2" key="1">
    <citation type="journal article" date="2008" name="Science">
        <title>The Physcomitrella genome reveals evolutionary insights into the conquest of land by plants.</title>
        <authorList>
            <person name="Rensing S."/>
            <person name="Lang D."/>
            <person name="Zimmer A."/>
            <person name="Terry A."/>
            <person name="Salamov A."/>
            <person name="Shapiro H."/>
            <person name="Nishiyama T."/>
            <person name="Perroud P.-F."/>
            <person name="Lindquist E."/>
            <person name="Kamisugi Y."/>
            <person name="Tanahashi T."/>
            <person name="Sakakibara K."/>
            <person name="Fujita T."/>
            <person name="Oishi K."/>
            <person name="Shin-I T."/>
            <person name="Kuroki Y."/>
            <person name="Toyoda A."/>
            <person name="Suzuki Y."/>
            <person name="Hashimoto A."/>
            <person name="Yamaguchi K."/>
            <person name="Sugano A."/>
            <person name="Kohara Y."/>
            <person name="Fujiyama A."/>
            <person name="Anterola A."/>
            <person name="Aoki S."/>
            <person name="Ashton N."/>
            <person name="Barbazuk W.B."/>
            <person name="Barker E."/>
            <person name="Bennetzen J."/>
            <person name="Bezanilla M."/>
            <person name="Blankenship R."/>
            <person name="Cho S.H."/>
            <person name="Dutcher S."/>
            <person name="Estelle M."/>
            <person name="Fawcett J.A."/>
            <person name="Gundlach H."/>
            <person name="Hanada K."/>
            <person name="Heyl A."/>
            <person name="Hicks K.A."/>
            <person name="Hugh J."/>
            <person name="Lohr M."/>
            <person name="Mayer K."/>
            <person name="Melkozernov A."/>
            <person name="Murata T."/>
            <person name="Nelson D."/>
            <person name="Pils B."/>
            <person name="Prigge M."/>
            <person name="Reiss B."/>
            <person name="Renner T."/>
            <person name="Rombauts S."/>
            <person name="Rushton P."/>
            <person name="Sanderfoot A."/>
            <person name="Schween G."/>
            <person name="Shiu S.-H."/>
            <person name="Stueber K."/>
            <person name="Theodoulou F.L."/>
            <person name="Tu H."/>
            <person name="Van de Peer Y."/>
            <person name="Verrier P.J."/>
            <person name="Waters E."/>
            <person name="Wood A."/>
            <person name="Yang L."/>
            <person name="Cove D."/>
            <person name="Cuming A."/>
            <person name="Hasebe M."/>
            <person name="Lucas S."/>
            <person name="Mishler D.B."/>
            <person name="Reski R."/>
            <person name="Grigoriev I."/>
            <person name="Quatrano R.S."/>
            <person name="Boore J.L."/>
        </authorList>
    </citation>
    <scope>NUCLEOTIDE SEQUENCE [LARGE SCALE GENOMIC DNA]</scope>
    <source>
        <strain evidence="1 2">cv. Gransden 2004</strain>
    </source>
</reference>
<reference evidence="1" key="3">
    <citation type="submission" date="2020-12" db="UniProtKB">
        <authorList>
            <consortium name="EnsemblPlants"/>
        </authorList>
    </citation>
    <scope>IDENTIFICATION</scope>
</reference>
<dbReference type="Gramene" id="Pp3c18_7610V3.2">
    <property type="protein sequence ID" value="Pp3c18_7610V3.2"/>
    <property type="gene ID" value="Pp3c18_7610"/>
</dbReference>
<reference evidence="1 2" key="2">
    <citation type="journal article" date="2018" name="Plant J.">
        <title>The Physcomitrella patens chromosome-scale assembly reveals moss genome structure and evolution.</title>
        <authorList>
            <person name="Lang D."/>
            <person name="Ullrich K.K."/>
            <person name="Murat F."/>
            <person name="Fuchs J."/>
            <person name="Jenkins J."/>
            <person name="Haas F.B."/>
            <person name="Piednoel M."/>
            <person name="Gundlach H."/>
            <person name="Van Bel M."/>
            <person name="Meyberg R."/>
            <person name="Vives C."/>
            <person name="Morata J."/>
            <person name="Symeonidi A."/>
            <person name="Hiss M."/>
            <person name="Muchero W."/>
            <person name="Kamisugi Y."/>
            <person name="Saleh O."/>
            <person name="Blanc G."/>
            <person name="Decker E.L."/>
            <person name="van Gessel N."/>
            <person name="Grimwood J."/>
            <person name="Hayes R.D."/>
            <person name="Graham S.W."/>
            <person name="Gunter L.E."/>
            <person name="McDaniel S.F."/>
            <person name="Hoernstein S.N.W."/>
            <person name="Larsson A."/>
            <person name="Li F.W."/>
            <person name="Perroud P.F."/>
            <person name="Phillips J."/>
            <person name="Ranjan P."/>
            <person name="Rokshar D.S."/>
            <person name="Rothfels C.J."/>
            <person name="Schneider L."/>
            <person name="Shu S."/>
            <person name="Stevenson D.W."/>
            <person name="Thummler F."/>
            <person name="Tillich M."/>
            <person name="Villarreal Aguilar J.C."/>
            <person name="Widiez T."/>
            <person name="Wong G.K."/>
            <person name="Wymore A."/>
            <person name="Zhang Y."/>
            <person name="Zimmer A.D."/>
            <person name="Quatrano R.S."/>
            <person name="Mayer K.F.X."/>
            <person name="Goodstein D."/>
            <person name="Casacuberta J.M."/>
            <person name="Vandepoele K."/>
            <person name="Reski R."/>
            <person name="Cuming A.C."/>
            <person name="Tuskan G.A."/>
            <person name="Maumus F."/>
            <person name="Salse J."/>
            <person name="Schmutz J."/>
            <person name="Rensing S.A."/>
        </authorList>
    </citation>
    <scope>NUCLEOTIDE SEQUENCE [LARGE SCALE GENOMIC DNA]</scope>
    <source>
        <strain evidence="1 2">cv. Gransden 2004</strain>
    </source>
</reference>
<protein>
    <submittedName>
        <fullName evidence="1">Uncharacterized protein</fullName>
    </submittedName>
</protein>
<dbReference type="EnsemblPlants" id="Pp3c18_7610V3.2">
    <property type="protein sequence ID" value="Pp3c18_7610V3.2"/>
    <property type="gene ID" value="Pp3c18_7610"/>
</dbReference>